<keyword evidence="12" id="KW-1185">Reference proteome</keyword>
<evidence type="ECO:0000259" key="8">
    <source>
        <dbReference type="Pfam" id="PF01274"/>
    </source>
</evidence>
<dbReference type="EMBL" id="CP071793">
    <property type="protein sequence ID" value="QTD51089.1"/>
    <property type="molecule type" value="Genomic_DNA"/>
</dbReference>
<dbReference type="GO" id="GO:0004474">
    <property type="term" value="F:malate synthase activity"/>
    <property type="evidence" value="ECO:0007669"/>
    <property type="project" value="UniProtKB-EC"/>
</dbReference>
<feature type="active site" description="Proton acceptor" evidence="7">
    <location>
        <position position="191"/>
    </location>
</feature>
<feature type="domain" description="Malate synthase C-terminal" evidence="10">
    <location>
        <begin position="433"/>
        <end position="543"/>
    </location>
</feature>
<organism evidence="11 12">
    <name type="scientific">Sulfidibacter corallicola</name>
    <dbReference type="NCBI Taxonomy" id="2818388"/>
    <lineage>
        <taxon>Bacteria</taxon>
        <taxon>Pseudomonadati</taxon>
        <taxon>Acidobacteriota</taxon>
        <taxon>Holophagae</taxon>
        <taxon>Acanthopleuribacterales</taxon>
        <taxon>Acanthopleuribacteraceae</taxon>
        <taxon>Sulfidibacter</taxon>
    </lineage>
</organism>
<dbReference type="InterPro" id="IPR046363">
    <property type="entry name" value="MS_N_TIM-barrel_dom"/>
</dbReference>
<dbReference type="InterPro" id="IPR048356">
    <property type="entry name" value="MS_N"/>
</dbReference>
<dbReference type="Pfam" id="PF01274">
    <property type="entry name" value="MS_TIM-barrel"/>
    <property type="match status" value="1"/>
</dbReference>
<dbReference type="InterPro" id="IPR006252">
    <property type="entry name" value="Malate_synthA"/>
</dbReference>
<sequence>MSTQVVEGHAATARPTIQLAEGVHILEAAHTARAAELLTPEAVSLLAELSRELEPERRQLLEARKTRQAAFDAGEVPKYLDRQSEAVQGDWKVAPLPQDLLRRRVEITGPVNSTKMVINMLSRTADGNRADCAMLDFEDSMKPSWTNVVDGVHNVVGAAEGTLRHVEQARPGRPEKAYQLDPNDMALIMVRARGLHLDESNILVDGTPVSGGLLDLALTWLHAAPELIERNKTPKYYIPKVEHYLEARWWNKAFNLLEAKLKVPVGTLRATFLIETLPAAFQIEEILYELREHAAGLNVGRWDKIFSDIKTLRFHKDRVMADRASIGMNRPWMKHYAMRLIAICHNRGASALGGMAAFTPGRDPETRQAQTDKVEADKRWEYAMGHDGCWVSHPYFIGTAMKAFPRDNQLDVMSALDDKYPDLLPQGSGPKTLIGLRTNVRVGIAYLEGWKNDIGCIAWDNLMEDLATLEISRAQTWQWLHHEVTLDDGNAVTPEFVGSVFEEELRRIFEELGPDVDRAAWTQAMEAARDLFLQEDFQEFLSLASDPVT</sequence>
<keyword evidence="11" id="KW-0012">Acyltransferase</keyword>
<evidence type="ECO:0000259" key="10">
    <source>
        <dbReference type="Pfam" id="PF20659"/>
    </source>
</evidence>
<proteinExistence type="inferred from homology"/>
<evidence type="ECO:0000256" key="4">
    <source>
        <dbReference type="ARBA" id="ARBA00022532"/>
    </source>
</evidence>
<dbReference type="PANTHER" id="PTHR42902">
    <property type="entry name" value="MALATE SYNTHASE"/>
    <property type="match status" value="1"/>
</dbReference>
<dbReference type="Gene3D" id="3.20.20.360">
    <property type="entry name" value="Malate synthase, domain 3"/>
    <property type="match status" value="1"/>
</dbReference>
<accession>A0A8A4TM71</accession>
<evidence type="ECO:0000256" key="2">
    <source>
        <dbReference type="ARBA" id="ARBA00012636"/>
    </source>
</evidence>
<comment type="catalytic activity">
    <reaction evidence="6">
        <text>glyoxylate + acetyl-CoA + H2O = (S)-malate + CoA + H(+)</text>
        <dbReference type="Rhea" id="RHEA:18181"/>
        <dbReference type="ChEBI" id="CHEBI:15377"/>
        <dbReference type="ChEBI" id="CHEBI:15378"/>
        <dbReference type="ChEBI" id="CHEBI:15589"/>
        <dbReference type="ChEBI" id="CHEBI:36655"/>
        <dbReference type="ChEBI" id="CHEBI:57287"/>
        <dbReference type="ChEBI" id="CHEBI:57288"/>
        <dbReference type="EC" id="2.3.3.9"/>
    </reaction>
</comment>
<reference evidence="11" key="1">
    <citation type="submission" date="2021-03" db="EMBL/GenBank/DDBJ databases">
        <title>Acanthopleuribacteraceae sp. M133.</title>
        <authorList>
            <person name="Wang G."/>
        </authorList>
    </citation>
    <scope>NUCLEOTIDE SEQUENCE</scope>
    <source>
        <strain evidence="11">M133</strain>
    </source>
</reference>
<dbReference type="InterPro" id="IPR048355">
    <property type="entry name" value="MS_C"/>
</dbReference>
<dbReference type="InterPro" id="IPR011076">
    <property type="entry name" value="Malate_synth_sf"/>
</dbReference>
<dbReference type="Proteomes" id="UP000663929">
    <property type="component" value="Chromosome"/>
</dbReference>
<comment type="similarity">
    <text evidence="1">Belongs to the malate synthase family.</text>
</comment>
<evidence type="ECO:0000256" key="6">
    <source>
        <dbReference type="ARBA" id="ARBA00047918"/>
    </source>
</evidence>
<dbReference type="AlphaFoldDB" id="A0A8A4TM71"/>
<dbReference type="EC" id="2.3.3.9" evidence="2"/>
<dbReference type="GO" id="GO:0006097">
    <property type="term" value="P:glyoxylate cycle"/>
    <property type="evidence" value="ECO:0007669"/>
    <property type="project" value="UniProtKB-KW"/>
</dbReference>
<evidence type="ECO:0000256" key="1">
    <source>
        <dbReference type="ARBA" id="ARBA00006394"/>
    </source>
</evidence>
<evidence type="ECO:0000259" key="9">
    <source>
        <dbReference type="Pfam" id="PF20656"/>
    </source>
</evidence>
<dbReference type="Gene3D" id="1.20.1220.12">
    <property type="entry name" value="Malate synthase, domain III"/>
    <property type="match status" value="1"/>
</dbReference>
<keyword evidence="5 11" id="KW-0808">Transferase</keyword>
<dbReference type="FunFam" id="3.20.20.360:FF:000001">
    <property type="entry name" value="Malate synthase"/>
    <property type="match status" value="1"/>
</dbReference>
<feature type="domain" description="Malate synthase TIM barrel" evidence="8">
    <location>
        <begin position="188"/>
        <end position="406"/>
    </location>
</feature>
<evidence type="ECO:0000256" key="3">
    <source>
        <dbReference type="ARBA" id="ARBA00022435"/>
    </source>
</evidence>
<dbReference type="KEGG" id="scor:J3U87_01350"/>
<evidence type="ECO:0000256" key="7">
    <source>
        <dbReference type="PIRSR" id="PIRSR001363-1"/>
    </source>
</evidence>
<dbReference type="GO" id="GO:0005737">
    <property type="term" value="C:cytoplasm"/>
    <property type="evidence" value="ECO:0007669"/>
    <property type="project" value="TreeGrafter"/>
</dbReference>
<dbReference type="Pfam" id="PF20659">
    <property type="entry name" value="MS_C"/>
    <property type="match status" value="1"/>
</dbReference>
<gene>
    <name evidence="11" type="primary">aceB</name>
    <name evidence="11" type="ORF">J3U87_01350</name>
</gene>
<dbReference type="RefSeq" id="WP_237381224.1">
    <property type="nucleotide sequence ID" value="NZ_CP071793.1"/>
</dbReference>
<evidence type="ECO:0000313" key="11">
    <source>
        <dbReference type="EMBL" id="QTD51089.1"/>
    </source>
</evidence>
<dbReference type="Pfam" id="PF20656">
    <property type="entry name" value="MS_N"/>
    <property type="match status" value="1"/>
</dbReference>
<dbReference type="InterPro" id="IPR044856">
    <property type="entry name" value="Malate_synth_C_sf"/>
</dbReference>
<dbReference type="PIRSF" id="PIRSF001363">
    <property type="entry name" value="Malate_synth"/>
    <property type="match status" value="1"/>
</dbReference>
<keyword evidence="4" id="KW-0816">Tricarboxylic acid cycle</keyword>
<feature type="domain" description="Malate synthase N-terminal" evidence="9">
    <location>
        <begin position="32"/>
        <end position="80"/>
    </location>
</feature>
<dbReference type="InterPro" id="IPR001465">
    <property type="entry name" value="Malate_synthase_TIM"/>
</dbReference>
<feature type="active site" description="Proton donor" evidence="7">
    <location>
        <position position="465"/>
    </location>
</feature>
<name>A0A8A4TM71_SULCO</name>
<evidence type="ECO:0000313" key="12">
    <source>
        <dbReference type="Proteomes" id="UP000663929"/>
    </source>
</evidence>
<dbReference type="SUPFAM" id="SSF51645">
    <property type="entry name" value="Malate synthase G"/>
    <property type="match status" value="1"/>
</dbReference>
<keyword evidence="3" id="KW-0329">Glyoxylate bypass</keyword>
<dbReference type="PANTHER" id="PTHR42902:SF1">
    <property type="entry name" value="MALATE SYNTHASE 1-RELATED"/>
    <property type="match status" value="1"/>
</dbReference>
<evidence type="ECO:0000256" key="5">
    <source>
        <dbReference type="ARBA" id="ARBA00022679"/>
    </source>
</evidence>
<dbReference type="FunFam" id="1.20.1220.12:FF:000001">
    <property type="entry name" value="Malate synthase"/>
    <property type="match status" value="1"/>
</dbReference>
<protein>
    <recommendedName>
        <fullName evidence="2">malate synthase</fullName>
        <ecNumber evidence="2">2.3.3.9</ecNumber>
    </recommendedName>
</protein>
<dbReference type="GO" id="GO:0006099">
    <property type="term" value="P:tricarboxylic acid cycle"/>
    <property type="evidence" value="ECO:0007669"/>
    <property type="project" value="UniProtKB-KW"/>
</dbReference>